<keyword evidence="10" id="KW-0406">Ion transport</keyword>
<dbReference type="GO" id="GO:0005886">
    <property type="term" value="C:plasma membrane"/>
    <property type="evidence" value="ECO:0007669"/>
    <property type="project" value="UniProtKB-SubCell"/>
</dbReference>
<evidence type="ECO:0000256" key="2">
    <source>
        <dbReference type="ARBA" id="ARBA00004651"/>
    </source>
</evidence>
<dbReference type="RefSeq" id="WP_028246037.1">
    <property type="nucleotide sequence ID" value="NZ_FMWK01000012.1"/>
</dbReference>
<gene>
    <name evidence="14" type="ORF">SAMN02910350_02123</name>
</gene>
<feature type="transmembrane region" description="Helical" evidence="13">
    <location>
        <begin position="359"/>
        <end position="380"/>
    </location>
</feature>
<keyword evidence="9 13" id="KW-1133">Transmembrane helix</keyword>
<dbReference type="CDD" id="cd13138">
    <property type="entry name" value="MATE_yoeA_like"/>
    <property type="match status" value="1"/>
</dbReference>
<evidence type="ECO:0000256" key="7">
    <source>
        <dbReference type="ARBA" id="ARBA00022475"/>
    </source>
</evidence>
<dbReference type="NCBIfam" id="TIGR00797">
    <property type="entry name" value="matE"/>
    <property type="match status" value="1"/>
</dbReference>
<evidence type="ECO:0000256" key="8">
    <source>
        <dbReference type="ARBA" id="ARBA00022692"/>
    </source>
</evidence>
<dbReference type="PANTHER" id="PTHR43298:SF2">
    <property type="entry name" value="FMN_FAD EXPORTER YEEO-RELATED"/>
    <property type="match status" value="1"/>
</dbReference>
<dbReference type="PIRSF" id="PIRSF006603">
    <property type="entry name" value="DinF"/>
    <property type="match status" value="1"/>
</dbReference>
<keyword evidence="8 13" id="KW-0812">Transmembrane</keyword>
<feature type="transmembrane region" description="Helical" evidence="13">
    <location>
        <begin position="100"/>
        <end position="125"/>
    </location>
</feature>
<comment type="similarity">
    <text evidence="3">Belongs to the multi antimicrobial extrusion (MATE) (TC 2.A.66.1) family.</text>
</comment>
<feature type="transmembrane region" description="Helical" evidence="13">
    <location>
        <begin position="168"/>
        <end position="188"/>
    </location>
</feature>
<proteinExistence type="inferred from homology"/>
<keyword evidence="7" id="KW-1003">Cell membrane</keyword>
<sequence>MNNSKSIDLLNGSIGKGMFQFCIPLFMGQLLQQLYNIADAWVVGNFAESNAFAAISSGGALSFFIVGFFGGMGAGGGIIISRYYGAGDDENIRKSIHSNVLFALICCVVATLIGVTFVPAMLRIIDTPAEVLPYSLTYFNIYFGGISTIVLYNVFMNIMRSVGDSYHPLLYLLFSSVLNVVLDVILVAGFHKGVVGAAVATVVSQGISALLCFIRLIRINDNTGIVIKDIFKWHPRMMREILVQGLPMGLQNSVISIGNIVVQKNINAFGPHAMNGMGAYSKIEGFVFLPITSISMAIPTFISQNLGARKYDRAVKGARMSVIAGVVLAETIGLIYYIFADTALGWFIKNPEDISYGHMQVAVCAFFYCLLAYSHCAAGIMRGAGKSIVPMVTMLTFWCGVRIIYVTTAIRFIPKFTTISWCYPLTWACSSIVFTIWLLISDWPHAYDTQHVWN</sequence>
<feature type="transmembrane region" description="Helical" evidence="13">
    <location>
        <begin position="137"/>
        <end position="156"/>
    </location>
</feature>
<accession>A0A1G5S2N2</accession>
<dbReference type="EMBL" id="FMWK01000012">
    <property type="protein sequence ID" value="SCZ80110.1"/>
    <property type="molecule type" value="Genomic_DNA"/>
</dbReference>
<evidence type="ECO:0000256" key="1">
    <source>
        <dbReference type="ARBA" id="ARBA00003408"/>
    </source>
</evidence>
<evidence type="ECO:0000256" key="11">
    <source>
        <dbReference type="ARBA" id="ARBA00023136"/>
    </source>
</evidence>
<evidence type="ECO:0000256" key="3">
    <source>
        <dbReference type="ARBA" id="ARBA00010199"/>
    </source>
</evidence>
<name>A0A1G5S2N2_PSEXY</name>
<dbReference type="InterPro" id="IPR050222">
    <property type="entry name" value="MATE_MdtK"/>
</dbReference>
<evidence type="ECO:0000256" key="13">
    <source>
        <dbReference type="SAM" id="Phobius"/>
    </source>
</evidence>
<dbReference type="GO" id="GO:0006811">
    <property type="term" value="P:monoatomic ion transport"/>
    <property type="evidence" value="ECO:0007669"/>
    <property type="project" value="UniProtKB-KW"/>
</dbReference>
<organism evidence="14 15">
    <name type="scientific">Pseudobutyrivibrio xylanivorans</name>
    <dbReference type="NCBI Taxonomy" id="185007"/>
    <lineage>
        <taxon>Bacteria</taxon>
        <taxon>Bacillati</taxon>
        <taxon>Bacillota</taxon>
        <taxon>Clostridia</taxon>
        <taxon>Lachnospirales</taxon>
        <taxon>Lachnospiraceae</taxon>
        <taxon>Pseudobutyrivibrio</taxon>
    </lineage>
</organism>
<keyword evidence="6" id="KW-0050">Antiport</keyword>
<evidence type="ECO:0000256" key="9">
    <source>
        <dbReference type="ARBA" id="ARBA00022989"/>
    </source>
</evidence>
<dbReference type="PANTHER" id="PTHR43298">
    <property type="entry name" value="MULTIDRUG RESISTANCE PROTEIN NORM-RELATED"/>
    <property type="match status" value="1"/>
</dbReference>
<evidence type="ECO:0000256" key="12">
    <source>
        <dbReference type="ARBA" id="ARBA00031636"/>
    </source>
</evidence>
<evidence type="ECO:0000256" key="5">
    <source>
        <dbReference type="ARBA" id="ARBA00022448"/>
    </source>
</evidence>
<dbReference type="GO" id="GO:0042910">
    <property type="term" value="F:xenobiotic transmembrane transporter activity"/>
    <property type="evidence" value="ECO:0007669"/>
    <property type="project" value="InterPro"/>
</dbReference>
<evidence type="ECO:0000256" key="4">
    <source>
        <dbReference type="ARBA" id="ARBA00020268"/>
    </source>
</evidence>
<dbReference type="Proteomes" id="UP000199428">
    <property type="component" value="Unassembled WGS sequence"/>
</dbReference>
<feature type="transmembrane region" description="Helical" evidence="13">
    <location>
        <begin position="194"/>
        <end position="214"/>
    </location>
</feature>
<evidence type="ECO:0000313" key="15">
    <source>
        <dbReference type="Proteomes" id="UP000199428"/>
    </source>
</evidence>
<evidence type="ECO:0000256" key="10">
    <source>
        <dbReference type="ARBA" id="ARBA00023065"/>
    </source>
</evidence>
<feature type="transmembrane region" description="Helical" evidence="13">
    <location>
        <begin position="51"/>
        <end position="80"/>
    </location>
</feature>
<comment type="subcellular location">
    <subcellularLocation>
        <location evidence="2">Cell membrane</location>
        <topology evidence="2">Multi-pass membrane protein</topology>
    </subcellularLocation>
</comment>
<comment type="function">
    <text evidence="1">Multidrug efflux pump.</text>
</comment>
<evidence type="ECO:0000256" key="6">
    <source>
        <dbReference type="ARBA" id="ARBA00022449"/>
    </source>
</evidence>
<protein>
    <recommendedName>
        <fullName evidence="4">Probable multidrug resistance protein NorM</fullName>
    </recommendedName>
    <alternativeName>
        <fullName evidence="12">Multidrug-efflux transporter</fullName>
    </alternativeName>
</protein>
<keyword evidence="5" id="KW-0813">Transport</keyword>
<dbReference type="InterPro" id="IPR048279">
    <property type="entry name" value="MdtK-like"/>
</dbReference>
<evidence type="ECO:0000313" key="14">
    <source>
        <dbReference type="EMBL" id="SCZ80110.1"/>
    </source>
</evidence>
<feature type="transmembrane region" description="Helical" evidence="13">
    <location>
        <begin position="418"/>
        <end position="440"/>
    </location>
</feature>
<feature type="transmembrane region" description="Helical" evidence="13">
    <location>
        <begin position="322"/>
        <end position="339"/>
    </location>
</feature>
<feature type="transmembrane region" description="Helical" evidence="13">
    <location>
        <begin position="283"/>
        <end position="302"/>
    </location>
</feature>
<dbReference type="GO" id="GO:0015297">
    <property type="term" value="F:antiporter activity"/>
    <property type="evidence" value="ECO:0007669"/>
    <property type="project" value="UniProtKB-KW"/>
</dbReference>
<dbReference type="AlphaFoldDB" id="A0A1G5S2N2"/>
<feature type="transmembrane region" description="Helical" evidence="13">
    <location>
        <begin position="392"/>
        <end position="412"/>
    </location>
</feature>
<reference evidence="14 15" key="1">
    <citation type="submission" date="2016-10" db="EMBL/GenBank/DDBJ databases">
        <authorList>
            <person name="de Groot N.N."/>
        </authorList>
    </citation>
    <scope>NUCLEOTIDE SEQUENCE [LARGE SCALE GENOMIC DNA]</scope>
    <source>
        <strain evidence="14 15">DSM 10317</strain>
    </source>
</reference>
<keyword evidence="11 13" id="KW-0472">Membrane</keyword>
<dbReference type="Pfam" id="PF01554">
    <property type="entry name" value="MatE"/>
    <property type="match status" value="2"/>
</dbReference>
<dbReference type="InterPro" id="IPR002528">
    <property type="entry name" value="MATE_fam"/>
</dbReference>